<dbReference type="PANTHER" id="PTHR21581:SF33">
    <property type="entry name" value="D-ALANYL-D-ALANINE CARBOXYPEPTIDASE DACB"/>
    <property type="match status" value="1"/>
</dbReference>
<dbReference type="EMBL" id="WMFA01000002">
    <property type="protein sequence ID" value="MYL70353.1"/>
    <property type="molecule type" value="Genomic_DNA"/>
</dbReference>
<accession>A0A845F836</accession>
<keyword evidence="5" id="KW-0573">Peptidoglycan synthesis</keyword>
<evidence type="ECO:0000256" key="3">
    <source>
        <dbReference type="ARBA" id="ARBA00022801"/>
    </source>
</evidence>
<dbReference type="PRINTS" id="PR00725">
    <property type="entry name" value="DADACBPTASE1"/>
</dbReference>
<protein>
    <submittedName>
        <fullName evidence="11">D-alanyl-D-alanine carboxypeptidase</fullName>
    </submittedName>
</protein>
<keyword evidence="11" id="KW-0645">Protease</keyword>
<dbReference type="GO" id="GO:0009252">
    <property type="term" value="P:peptidoglycan biosynthetic process"/>
    <property type="evidence" value="ECO:0007669"/>
    <property type="project" value="UniProtKB-KW"/>
</dbReference>
<dbReference type="GO" id="GO:0071555">
    <property type="term" value="P:cell wall organization"/>
    <property type="evidence" value="ECO:0007669"/>
    <property type="project" value="UniProtKB-KW"/>
</dbReference>
<dbReference type="Proteomes" id="UP000450457">
    <property type="component" value="Unassembled WGS sequence"/>
</dbReference>
<feature type="active site" evidence="7">
    <location>
        <position position="113"/>
    </location>
</feature>
<evidence type="ECO:0000256" key="6">
    <source>
        <dbReference type="ARBA" id="ARBA00023316"/>
    </source>
</evidence>
<comment type="caution">
    <text evidence="11">The sequence shown here is derived from an EMBL/GenBank/DDBJ whole genome shotgun (WGS) entry which is preliminary data.</text>
</comment>
<dbReference type="Pfam" id="PF00768">
    <property type="entry name" value="Peptidase_S11"/>
    <property type="match status" value="1"/>
</dbReference>
<evidence type="ECO:0000256" key="1">
    <source>
        <dbReference type="ARBA" id="ARBA00007164"/>
    </source>
</evidence>
<keyword evidence="2" id="KW-0732">Signal</keyword>
<evidence type="ECO:0000313" key="11">
    <source>
        <dbReference type="EMBL" id="MYL70353.1"/>
    </source>
</evidence>
<keyword evidence="6" id="KW-0961">Cell wall biogenesis/degradation</keyword>
<dbReference type="GO" id="GO:0009002">
    <property type="term" value="F:serine-type D-Ala-D-Ala carboxypeptidase activity"/>
    <property type="evidence" value="ECO:0007669"/>
    <property type="project" value="InterPro"/>
</dbReference>
<reference evidence="11 12" key="1">
    <citation type="submission" date="2019-11" db="EMBL/GenBank/DDBJ databases">
        <title>Genome sequences of 17 halophilic strains isolated from different environments.</title>
        <authorList>
            <person name="Furrow R.E."/>
        </authorList>
    </citation>
    <scope>NUCLEOTIDE SEQUENCE [LARGE SCALE GENOMIC DNA]</scope>
    <source>
        <strain evidence="11 12">SL-4</strain>
    </source>
</reference>
<evidence type="ECO:0000256" key="2">
    <source>
        <dbReference type="ARBA" id="ARBA00022729"/>
    </source>
</evidence>
<dbReference type="GO" id="GO:0008360">
    <property type="term" value="P:regulation of cell shape"/>
    <property type="evidence" value="ECO:0007669"/>
    <property type="project" value="UniProtKB-KW"/>
</dbReference>
<dbReference type="OrthoDB" id="9791132at2"/>
<evidence type="ECO:0000256" key="7">
    <source>
        <dbReference type="PIRSR" id="PIRSR618044-1"/>
    </source>
</evidence>
<evidence type="ECO:0000256" key="9">
    <source>
        <dbReference type="RuleBase" id="RU004016"/>
    </source>
</evidence>
<keyword evidence="4" id="KW-0133">Cell shape</keyword>
<dbReference type="PANTHER" id="PTHR21581">
    <property type="entry name" value="D-ALANYL-D-ALANINE CARBOXYPEPTIDASE"/>
    <property type="match status" value="1"/>
</dbReference>
<comment type="similarity">
    <text evidence="1 9">Belongs to the peptidase S11 family.</text>
</comment>
<dbReference type="GO" id="GO:0006508">
    <property type="term" value="P:proteolysis"/>
    <property type="evidence" value="ECO:0007669"/>
    <property type="project" value="InterPro"/>
</dbReference>
<keyword evidence="3" id="KW-0378">Hydrolase</keyword>
<dbReference type="InterPro" id="IPR001967">
    <property type="entry name" value="Peptidase_S11_N"/>
</dbReference>
<dbReference type="Gene3D" id="3.40.710.10">
    <property type="entry name" value="DD-peptidase/beta-lactamase superfamily"/>
    <property type="match status" value="1"/>
</dbReference>
<keyword evidence="11" id="KW-0121">Carboxypeptidase</keyword>
<organism evidence="11 12">
    <name type="scientific">Halobacillus litoralis</name>
    <dbReference type="NCBI Taxonomy" id="45668"/>
    <lineage>
        <taxon>Bacteria</taxon>
        <taxon>Bacillati</taxon>
        <taxon>Bacillota</taxon>
        <taxon>Bacilli</taxon>
        <taxon>Bacillales</taxon>
        <taxon>Bacillaceae</taxon>
        <taxon>Halobacillus</taxon>
    </lineage>
</organism>
<feature type="domain" description="Peptidase S11 D-alanyl-D-alanine carboxypeptidase A N-terminal" evidence="10">
    <location>
        <begin position="23"/>
        <end position="251"/>
    </location>
</feature>
<evidence type="ECO:0000313" key="12">
    <source>
        <dbReference type="Proteomes" id="UP000450457"/>
    </source>
</evidence>
<evidence type="ECO:0000259" key="10">
    <source>
        <dbReference type="Pfam" id="PF00768"/>
    </source>
</evidence>
<dbReference type="InterPro" id="IPR012338">
    <property type="entry name" value="Beta-lactam/transpept-like"/>
</dbReference>
<evidence type="ECO:0000256" key="8">
    <source>
        <dbReference type="PIRSR" id="PIRSR618044-2"/>
    </source>
</evidence>
<dbReference type="AlphaFoldDB" id="A0A845F836"/>
<gene>
    <name evidence="11" type="ORF">GLW00_05810</name>
</gene>
<dbReference type="SUPFAM" id="SSF56601">
    <property type="entry name" value="beta-lactamase/transpeptidase-like"/>
    <property type="match status" value="1"/>
</dbReference>
<sequence>MIIIAAIYTTFSINPNITVAQSKTDRPSINSEAAMVLEANTGKVLYEKNAEASMYPASLTKIATAIYAIENGDLNETVTVSEKAYETGGSSVFLEEGDQATLKELIQGLLLNSGNDAGVAIAEHLSGSVEQFSIDLNAYLEEKAGVEQTDFKNPHGLFNAEHRTTAEDLAQITKYAQKNETFNEIYGLETLDWDGEKWDATLYTHHRLMREDPYEGVTGGKTGYVPQSGFTLATSASRDHMDLIVITMKSRTKDLSYEDTKKLLDYGFEHYQTSTLKPEEKFPGVKEDYQLPEEISYTHQKGKTVRAEIDESGMLSVTDSDGDEIYSSQMEKVKEKPTPPAEKQELETPGWQDYWTLFIFPRHFWVTEIYEELHGS</sequence>
<feature type="binding site" evidence="8">
    <location>
        <position position="221"/>
    </location>
    <ligand>
        <name>substrate</name>
    </ligand>
</feature>
<feature type="active site" description="Proton acceptor" evidence="7">
    <location>
        <position position="61"/>
    </location>
</feature>
<dbReference type="InterPro" id="IPR018044">
    <property type="entry name" value="Peptidase_S11"/>
</dbReference>
<proteinExistence type="inferred from homology"/>
<feature type="active site" description="Acyl-ester intermediate" evidence="7">
    <location>
        <position position="58"/>
    </location>
</feature>
<evidence type="ECO:0000256" key="5">
    <source>
        <dbReference type="ARBA" id="ARBA00022984"/>
    </source>
</evidence>
<evidence type="ECO:0000256" key="4">
    <source>
        <dbReference type="ARBA" id="ARBA00022960"/>
    </source>
</evidence>
<name>A0A845F836_9BACI</name>